<evidence type="ECO:0000256" key="10">
    <source>
        <dbReference type="ARBA" id="ARBA00023242"/>
    </source>
</evidence>
<evidence type="ECO:0000256" key="14">
    <source>
        <dbReference type="ARBA" id="ARBA00046865"/>
    </source>
</evidence>
<evidence type="ECO:0000256" key="2">
    <source>
        <dbReference type="ARBA" id="ARBA00004629"/>
    </source>
</evidence>
<gene>
    <name evidence="18" type="ORF">GRJ2_002039300</name>
</gene>
<sequence>MADSRLRARRGLRRSGRYPTRTAAKAVSDSGKDNSGRSTLVKQRPAVFPDLGNDTPRIMLKRIIRTQPQVSPLAPQISTYEETEAARSELPSKRISSTVEMQLPDLVPEHTSIATFHMTKKRKKLSISEFERAADKRLPQNQAQSTLDSTALARSLRMSLGSLIAPDTVEKRGLLRRPKSRKAIDVEAFEGGVEQNMLKRKAEDYLVDSHTASGIQTAPLTSDAEIMLNNTELFVQPQFDEQSQNKLSALEPQLLDSKTSAQRSKISDAAQEEAGLVGLVSSVGTNEGRTQRYSEDLILDREHVDRMTHLSPKTPTNQREDKQDHSRRSNPIEQLSVSEEVVVGTAEHHANAGYSEHLEKKLTKKAELQIATAQDARVETEMAPSEEGVAEGIVEHQGSPEAEHEIVEGVGAGSLGRHSHAFSSSEKSGMKPLKEAVEQADELEDQAIMVEFGSPGEVPTEDEAEDAESEEVSMKTPAFVRAAAYKLPLSTPRLAKPAAPKSPLQPLRAKPVPKSSGASRRKTCEPAVASSLIKKLFSHYVKMPVSREAFKIVEKCSERYFKQLSSDLEAYSSHARRKTVEMADLELLMRRQGLVTDKMPLHVLIEHYLPLEYRKLLIPVAVSGNKVIPCK</sequence>
<keyword evidence="19" id="KW-1185">Reference proteome</keyword>
<evidence type="ECO:0000313" key="19">
    <source>
        <dbReference type="Proteomes" id="UP001623348"/>
    </source>
</evidence>
<name>A0ABC9XDI8_GRUJA</name>
<keyword evidence="10" id="KW-0539">Nucleus</keyword>
<keyword evidence="7" id="KW-0498">Mitosis</keyword>
<comment type="caution">
    <text evidence="18">The sequence shown here is derived from an EMBL/GenBank/DDBJ whole genome shotgun (WGS) entry which is preliminary data.</text>
</comment>
<dbReference type="InterPro" id="IPR009072">
    <property type="entry name" value="Histone-fold"/>
</dbReference>
<evidence type="ECO:0000256" key="1">
    <source>
        <dbReference type="ARBA" id="ARBA00004123"/>
    </source>
</evidence>
<comment type="function">
    <text evidence="13">Component of the CENPA-NAC (nucleosome-associated) complex, a complex that plays a central role in assembly of kinetochore proteins, mitotic progression and chromosome segregation. The CENPA-NAC complex recruits the CENPA-CAD (nucleosome distal) complex and may be involved in incorporation of newly synthesized CENPA into centromeres. Part of a nucleosome-associated complex that binds specifically to histone H3-containing nucleosomes at the centromere, as opposed to nucleosomes containing CENPA. Component of the heterotetrameric CENP-T-W-S-X complex that binds and supercoils DNA, and plays an important role in kinetochore assembly. CENPT has a fundamental role in kinetochore assembly and function. It is one of the inner kinetochore proteins, with most further proteins binding downstream. Required for normal chromosome organization and normal progress through mitosis.</text>
</comment>
<feature type="compositionally biased region" description="Basic residues" evidence="15">
    <location>
        <begin position="7"/>
        <end position="16"/>
    </location>
</feature>
<dbReference type="InterPro" id="IPR032373">
    <property type="entry name" value="CENP-T_N"/>
</dbReference>
<evidence type="ECO:0000256" key="13">
    <source>
        <dbReference type="ARBA" id="ARBA00045461"/>
    </source>
</evidence>
<feature type="region of interest" description="Disordered" evidence="15">
    <location>
        <begin position="493"/>
        <end position="523"/>
    </location>
</feature>
<comment type="subcellular location">
    <subcellularLocation>
        <location evidence="2">Chromosome</location>
        <location evidence="2">Centromere</location>
        <location evidence="2">Kinetochore</location>
    </subcellularLocation>
    <subcellularLocation>
        <location evidence="1">Nucleus</location>
    </subcellularLocation>
</comment>
<protein>
    <recommendedName>
        <fullName evidence="4">Centromere protein T</fullName>
    </recommendedName>
</protein>
<dbReference type="AlphaFoldDB" id="A0ABC9XDI8"/>
<dbReference type="Proteomes" id="UP001623348">
    <property type="component" value="Unassembled WGS sequence"/>
</dbReference>
<feature type="domain" description="CENP-T/Histone H4 histone fold" evidence="16">
    <location>
        <begin position="531"/>
        <end position="619"/>
    </location>
</feature>
<keyword evidence="5" id="KW-0158">Chromosome</keyword>
<feature type="region of interest" description="Disordered" evidence="15">
    <location>
        <begin position="1"/>
        <end position="47"/>
    </location>
</feature>
<keyword evidence="8" id="KW-0995">Kinetochore</keyword>
<feature type="compositionally biased region" description="Acidic residues" evidence="15">
    <location>
        <begin position="459"/>
        <end position="471"/>
    </location>
</feature>
<evidence type="ECO:0000256" key="15">
    <source>
        <dbReference type="SAM" id="MobiDB-lite"/>
    </source>
</evidence>
<dbReference type="SUPFAM" id="SSF47113">
    <property type="entry name" value="Histone-fold"/>
    <property type="match status" value="1"/>
</dbReference>
<evidence type="ECO:0000256" key="4">
    <source>
        <dbReference type="ARBA" id="ARBA00016401"/>
    </source>
</evidence>
<evidence type="ECO:0000256" key="6">
    <source>
        <dbReference type="ARBA" id="ARBA00022618"/>
    </source>
</evidence>
<keyword evidence="9" id="KW-0238">DNA-binding</keyword>
<evidence type="ECO:0000256" key="3">
    <source>
        <dbReference type="ARBA" id="ARBA00010137"/>
    </source>
</evidence>
<organism evidence="18 19">
    <name type="scientific">Grus japonensis</name>
    <name type="common">Japanese crane</name>
    <name type="synonym">Red-crowned crane</name>
    <dbReference type="NCBI Taxonomy" id="30415"/>
    <lineage>
        <taxon>Eukaryota</taxon>
        <taxon>Metazoa</taxon>
        <taxon>Chordata</taxon>
        <taxon>Craniata</taxon>
        <taxon>Vertebrata</taxon>
        <taxon>Euteleostomi</taxon>
        <taxon>Archelosauria</taxon>
        <taxon>Archosauria</taxon>
        <taxon>Dinosauria</taxon>
        <taxon>Saurischia</taxon>
        <taxon>Theropoda</taxon>
        <taxon>Coelurosauria</taxon>
        <taxon>Aves</taxon>
        <taxon>Neognathae</taxon>
        <taxon>Neoaves</taxon>
        <taxon>Gruiformes</taxon>
        <taxon>Gruidae</taxon>
        <taxon>Grus</taxon>
    </lineage>
</organism>
<evidence type="ECO:0000259" key="16">
    <source>
        <dbReference type="Pfam" id="PF15511"/>
    </source>
</evidence>
<evidence type="ECO:0000256" key="11">
    <source>
        <dbReference type="ARBA" id="ARBA00023306"/>
    </source>
</evidence>
<keyword evidence="11" id="KW-0131">Cell cycle</keyword>
<dbReference type="InterPro" id="IPR035425">
    <property type="entry name" value="CENP-T/H4_C"/>
</dbReference>
<comment type="similarity">
    <text evidence="3">Belongs to the CENP-T/CNN1 family.</text>
</comment>
<accession>A0ABC9XDI8</accession>
<dbReference type="Pfam" id="PF15511">
    <property type="entry name" value="CENP-T_C"/>
    <property type="match status" value="1"/>
</dbReference>
<dbReference type="PANTHER" id="PTHR46904:SF1">
    <property type="entry name" value="CENTROMERE PROTEIN T"/>
    <property type="match status" value="1"/>
</dbReference>
<feature type="compositionally biased region" description="Basic and acidic residues" evidence="15">
    <location>
        <begin position="291"/>
        <end position="308"/>
    </location>
</feature>
<feature type="domain" description="Centromere kinetochore component CENP-T N-terminal" evidence="17">
    <location>
        <begin position="20"/>
        <end position="248"/>
    </location>
</feature>
<evidence type="ECO:0000256" key="12">
    <source>
        <dbReference type="ARBA" id="ARBA00023328"/>
    </source>
</evidence>
<dbReference type="EMBL" id="BAAFJT010000013">
    <property type="protein sequence ID" value="GAB0195740.1"/>
    <property type="molecule type" value="Genomic_DNA"/>
</dbReference>
<comment type="subunit">
    <text evidence="14">Component of the CENPA-CAD complex, composed of CENPI, CENPK, CENPL, CENPO, CENPP, CENPQ, CENPR and CENPS. The CENPA-CAD complex is probably recruited on centromeres by the CENPA-NAC complex, at least composed of CENPA, CENPC, CENPH, CENPM, CENPN, CENPT and CENPU. Identified in a centromeric complex containing histones H2A, H2B, H3 and H4, and at least CENPA, CENPB, CENPC, CENPT, CENPN, HJURP, SUPT16H, SSRP1 and RSF1. Interacts (via N-terminus) with the NDC80 complex. Heterodimer with CENPW; this dimer coassembles with CENPS-CENPX heterodimers at centromeres to form the tetrameric CENP-T-W-S-X complex.</text>
</comment>
<evidence type="ECO:0000256" key="5">
    <source>
        <dbReference type="ARBA" id="ARBA00022454"/>
    </source>
</evidence>
<dbReference type="GO" id="GO:0003677">
    <property type="term" value="F:DNA binding"/>
    <property type="evidence" value="ECO:0007669"/>
    <property type="project" value="UniProtKB-KW"/>
</dbReference>
<feature type="region of interest" description="Disordered" evidence="15">
    <location>
        <begin position="291"/>
        <end position="335"/>
    </location>
</feature>
<feature type="compositionally biased region" description="Basic and acidic residues" evidence="15">
    <location>
        <begin position="318"/>
        <end position="327"/>
    </location>
</feature>
<dbReference type="GO" id="GO:0005634">
    <property type="term" value="C:nucleus"/>
    <property type="evidence" value="ECO:0007669"/>
    <property type="project" value="UniProtKB-SubCell"/>
</dbReference>
<dbReference type="GO" id="GO:0051301">
    <property type="term" value="P:cell division"/>
    <property type="evidence" value="ECO:0007669"/>
    <property type="project" value="UniProtKB-KW"/>
</dbReference>
<dbReference type="GO" id="GO:0000776">
    <property type="term" value="C:kinetochore"/>
    <property type="evidence" value="ECO:0007669"/>
    <property type="project" value="UniProtKB-KW"/>
</dbReference>
<keyword evidence="12" id="KW-0137">Centromere</keyword>
<evidence type="ECO:0000256" key="9">
    <source>
        <dbReference type="ARBA" id="ARBA00023125"/>
    </source>
</evidence>
<evidence type="ECO:0000259" key="17">
    <source>
        <dbReference type="Pfam" id="PF16171"/>
    </source>
</evidence>
<reference evidence="18 19" key="1">
    <citation type="submission" date="2024-06" db="EMBL/GenBank/DDBJ databases">
        <title>The draft genome of Grus japonensis, version 3.</title>
        <authorList>
            <person name="Nabeshima K."/>
            <person name="Suzuki S."/>
            <person name="Onuma M."/>
        </authorList>
    </citation>
    <scope>NUCLEOTIDE SEQUENCE [LARGE SCALE GENOMIC DNA]</scope>
    <source>
        <strain evidence="18 19">451A</strain>
    </source>
</reference>
<evidence type="ECO:0000313" key="18">
    <source>
        <dbReference type="EMBL" id="GAB0195740.1"/>
    </source>
</evidence>
<dbReference type="Gene3D" id="1.10.20.10">
    <property type="entry name" value="Histone, subunit A"/>
    <property type="match status" value="1"/>
</dbReference>
<evidence type="ECO:0000256" key="7">
    <source>
        <dbReference type="ARBA" id="ARBA00022776"/>
    </source>
</evidence>
<dbReference type="PANTHER" id="PTHR46904">
    <property type="entry name" value="CENTROMERE PROTEIN T"/>
    <property type="match status" value="1"/>
</dbReference>
<proteinExistence type="inferred from homology"/>
<evidence type="ECO:0000256" key="8">
    <source>
        <dbReference type="ARBA" id="ARBA00022838"/>
    </source>
</evidence>
<feature type="region of interest" description="Disordered" evidence="15">
    <location>
        <begin position="454"/>
        <end position="473"/>
    </location>
</feature>
<keyword evidence="6" id="KW-0132">Cell division</keyword>
<dbReference type="Pfam" id="PF16171">
    <property type="entry name" value="CENP-T_N"/>
    <property type="match status" value="1"/>
</dbReference>
<dbReference type="CDD" id="cd22920">
    <property type="entry name" value="HFD_CENP-T"/>
    <property type="match status" value="1"/>
</dbReference>
<dbReference type="InterPro" id="IPR028255">
    <property type="entry name" value="CENP-T"/>
</dbReference>